<sequence>MAPTDNAPVDSATPLAAVQLPPGSTSDEGDTAGTGTNDSAQAEPVPGSPPNGHTPDDPGDPHAADVVTALSEASVPPPDARQVTVERVSPGH</sequence>
<proteinExistence type="predicted"/>
<dbReference type="EMBL" id="RCMV01000010">
    <property type="protein sequence ID" value="KAG3228770.1"/>
    <property type="molecule type" value="Genomic_DNA"/>
</dbReference>
<feature type="region of interest" description="Disordered" evidence="1">
    <location>
        <begin position="1"/>
        <end position="92"/>
    </location>
</feature>
<dbReference type="Proteomes" id="UP000688947">
    <property type="component" value="Unassembled WGS sequence"/>
</dbReference>
<evidence type="ECO:0000313" key="6">
    <source>
        <dbReference type="EMBL" id="RAW41130.1"/>
    </source>
</evidence>
<dbReference type="EMBL" id="MJFZ01000036">
    <property type="protein sequence ID" value="RAW41130.1"/>
    <property type="molecule type" value="Genomic_DNA"/>
</dbReference>
<reference evidence="6 7" key="1">
    <citation type="submission" date="2018-01" db="EMBL/GenBank/DDBJ databases">
        <title>Draft genome of the strawberry crown rot pathogen Phytophthora cactorum.</title>
        <authorList>
            <person name="Armitage A.D."/>
            <person name="Lysoe E."/>
            <person name="Nellist C.F."/>
            <person name="Harrison R.J."/>
            <person name="Brurberg M.B."/>
        </authorList>
    </citation>
    <scope>NUCLEOTIDE SEQUENCE [LARGE SCALE GENOMIC DNA]</scope>
    <source>
        <strain evidence="6 7">10300</strain>
    </source>
</reference>
<evidence type="ECO:0000313" key="3">
    <source>
        <dbReference type="EMBL" id="KAG2997956.1"/>
    </source>
</evidence>
<reference evidence="2" key="2">
    <citation type="submission" date="2018-10" db="EMBL/GenBank/DDBJ databases">
        <title>Effector identification in a new, highly contiguous assembly of the strawberry crown rot pathogen Phytophthora cactorum.</title>
        <authorList>
            <person name="Armitage A.D."/>
            <person name="Nellist C.F."/>
            <person name="Bates H."/>
            <person name="Vickerstaff R.J."/>
            <person name="Harrison R.J."/>
        </authorList>
    </citation>
    <scope>NUCLEOTIDE SEQUENCE</scope>
    <source>
        <strain evidence="2">4040</strain>
        <strain evidence="3">P415</strain>
        <strain evidence="4">P421</strain>
    </source>
</reference>
<dbReference type="Proteomes" id="UP000251314">
    <property type="component" value="Unassembled WGS sequence"/>
</dbReference>
<evidence type="ECO:0000313" key="4">
    <source>
        <dbReference type="EMBL" id="KAG3228770.1"/>
    </source>
</evidence>
<comment type="caution">
    <text evidence="6">The sequence shown here is derived from an EMBL/GenBank/DDBJ whole genome shotgun (WGS) entry which is preliminary data.</text>
</comment>
<dbReference type="EMBL" id="RCML01000020">
    <property type="protein sequence ID" value="KAG2997956.1"/>
    <property type="molecule type" value="Genomic_DNA"/>
</dbReference>
<keyword evidence="7" id="KW-1185">Reference proteome</keyword>
<evidence type="ECO:0000313" key="2">
    <source>
        <dbReference type="EMBL" id="KAG2952929.1"/>
    </source>
</evidence>
<accession>A0A329SWU9</accession>
<dbReference type="EMBL" id="RCMK01000031">
    <property type="protein sequence ID" value="KAG2952929.1"/>
    <property type="molecule type" value="Genomic_DNA"/>
</dbReference>
<feature type="compositionally biased region" description="Basic and acidic residues" evidence="1">
    <location>
        <begin position="54"/>
        <end position="63"/>
    </location>
</feature>
<gene>
    <name evidence="5" type="ORF">JG687_00001750</name>
    <name evidence="6" type="ORF">PC110_g2707</name>
    <name evidence="2" type="ORF">PC117_g2400</name>
    <name evidence="3" type="ORF">PC118_g1557</name>
    <name evidence="4" type="ORF">PC129_g710</name>
</gene>
<dbReference type="EMBL" id="JAENGZ010000044">
    <property type="protein sequence ID" value="KAG6971896.1"/>
    <property type="molecule type" value="Genomic_DNA"/>
</dbReference>
<name>A0A329SWU9_9STRA</name>
<protein>
    <submittedName>
        <fullName evidence="6">Uncharacterized protein</fullName>
    </submittedName>
</protein>
<dbReference type="Proteomes" id="UP000697107">
    <property type="component" value="Unassembled WGS sequence"/>
</dbReference>
<organism evidence="6 7">
    <name type="scientific">Phytophthora cactorum</name>
    <dbReference type="NCBI Taxonomy" id="29920"/>
    <lineage>
        <taxon>Eukaryota</taxon>
        <taxon>Sar</taxon>
        <taxon>Stramenopiles</taxon>
        <taxon>Oomycota</taxon>
        <taxon>Peronosporomycetes</taxon>
        <taxon>Peronosporales</taxon>
        <taxon>Peronosporaceae</taxon>
        <taxon>Phytophthora</taxon>
    </lineage>
</organism>
<reference evidence="5" key="3">
    <citation type="submission" date="2021-01" db="EMBL/GenBank/DDBJ databases">
        <title>Phytophthora aleatoria, a newly-described species from Pinus radiata is distinct from Phytophthora cactorum isolates based on comparative genomics.</title>
        <authorList>
            <person name="Mcdougal R."/>
            <person name="Panda P."/>
            <person name="Williams N."/>
            <person name="Studholme D.J."/>
        </authorList>
    </citation>
    <scope>NUCLEOTIDE SEQUENCE</scope>
    <source>
        <strain evidence="5">NZFS 3830</strain>
    </source>
</reference>
<evidence type="ECO:0000256" key="1">
    <source>
        <dbReference type="SAM" id="MobiDB-lite"/>
    </source>
</evidence>
<dbReference type="OrthoDB" id="10276669at2759"/>
<dbReference type="Proteomes" id="UP000736787">
    <property type="component" value="Unassembled WGS sequence"/>
</dbReference>
<dbReference type="VEuPathDB" id="FungiDB:PC110_g2707"/>
<evidence type="ECO:0000313" key="5">
    <source>
        <dbReference type="EMBL" id="KAG6971896.1"/>
    </source>
</evidence>
<dbReference type="Proteomes" id="UP000760860">
    <property type="component" value="Unassembled WGS sequence"/>
</dbReference>
<evidence type="ECO:0000313" key="7">
    <source>
        <dbReference type="Proteomes" id="UP000251314"/>
    </source>
</evidence>
<dbReference type="AlphaFoldDB" id="A0A329SWU9"/>